<name>A0AAN8NYT6_POLSC</name>
<dbReference type="Proteomes" id="UP001372834">
    <property type="component" value="Unassembled WGS sequence"/>
</dbReference>
<accession>A0AAN8NYT6</accession>
<organism evidence="2 3">
    <name type="scientific">Polyplax serrata</name>
    <name type="common">Common mouse louse</name>
    <dbReference type="NCBI Taxonomy" id="468196"/>
    <lineage>
        <taxon>Eukaryota</taxon>
        <taxon>Metazoa</taxon>
        <taxon>Ecdysozoa</taxon>
        <taxon>Arthropoda</taxon>
        <taxon>Hexapoda</taxon>
        <taxon>Insecta</taxon>
        <taxon>Pterygota</taxon>
        <taxon>Neoptera</taxon>
        <taxon>Paraneoptera</taxon>
        <taxon>Psocodea</taxon>
        <taxon>Troctomorpha</taxon>
        <taxon>Phthiraptera</taxon>
        <taxon>Anoplura</taxon>
        <taxon>Polyplacidae</taxon>
        <taxon>Polyplax</taxon>
    </lineage>
</organism>
<gene>
    <name evidence="2" type="ORF">RUM43_011817</name>
</gene>
<reference evidence="2 3" key="1">
    <citation type="submission" date="2023-10" db="EMBL/GenBank/DDBJ databases">
        <title>Genomes of two closely related lineages of the louse Polyplax serrata with different host specificities.</title>
        <authorList>
            <person name="Martinu J."/>
            <person name="Tarabai H."/>
            <person name="Stefka J."/>
            <person name="Hypsa V."/>
        </authorList>
    </citation>
    <scope>NUCLEOTIDE SEQUENCE [LARGE SCALE GENOMIC DNA]</scope>
    <source>
        <strain evidence="2">HR10_N</strain>
    </source>
</reference>
<evidence type="ECO:0000313" key="3">
    <source>
        <dbReference type="Proteomes" id="UP001372834"/>
    </source>
</evidence>
<evidence type="ECO:0000256" key="1">
    <source>
        <dbReference type="SAM" id="MobiDB-lite"/>
    </source>
</evidence>
<feature type="compositionally biased region" description="Basic residues" evidence="1">
    <location>
        <begin position="46"/>
        <end position="55"/>
    </location>
</feature>
<dbReference type="EMBL" id="JAWJWE010000005">
    <property type="protein sequence ID" value="KAK6634416.1"/>
    <property type="molecule type" value="Genomic_DNA"/>
</dbReference>
<evidence type="ECO:0000313" key="2">
    <source>
        <dbReference type="EMBL" id="KAK6634416.1"/>
    </source>
</evidence>
<protein>
    <submittedName>
        <fullName evidence="2">Uncharacterized protein</fullName>
    </submittedName>
</protein>
<sequence length="165" mass="18908">MERGVKRQEKGWPKDGPRSKKGRTKDGQRMARGVRRQEKGWPKDGRRSKKGRRKDGLRMVRGVKKAGERMAKGWKEDSWASASDEPFALPMKLVWIITGEREVLGVKRKMALERYKEVETSRKASGTRIGTQSEVLPALFNFMPCQPVVLPTENFDFTCIGVFRV</sequence>
<proteinExistence type="predicted"/>
<feature type="compositionally biased region" description="Basic and acidic residues" evidence="1">
    <location>
        <begin position="65"/>
        <end position="75"/>
    </location>
</feature>
<comment type="caution">
    <text evidence="2">The sequence shown here is derived from an EMBL/GenBank/DDBJ whole genome shotgun (WGS) entry which is preliminary data.</text>
</comment>
<dbReference type="AlphaFoldDB" id="A0AAN8NYT6"/>
<feature type="region of interest" description="Disordered" evidence="1">
    <location>
        <begin position="1"/>
        <end position="75"/>
    </location>
</feature>
<feature type="compositionally biased region" description="Basic and acidic residues" evidence="1">
    <location>
        <begin position="1"/>
        <end position="45"/>
    </location>
</feature>